<accession>A0A081P4W0</accession>
<feature type="transmembrane region" description="Helical" evidence="1">
    <location>
        <begin position="55"/>
        <end position="76"/>
    </location>
</feature>
<comment type="caution">
    <text evidence="2">The sequence shown here is derived from an EMBL/GenBank/DDBJ whole genome shotgun (WGS) entry which is preliminary data.</text>
</comment>
<evidence type="ECO:0000256" key="1">
    <source>
        <dbReference type="SAM" id="Phobius"/>
    </source>
</evidence>
<dbReference type="RefSeq" id="WP_036682297.1">
    <property type="nucleotide sequence ID" value="NZ_JNVM01000010.1"/>
</dbReference>
<dbReference type="AlphaFoldDB" id="A0A081P4W0"/>
<gene>
    <name evidence="2" type="ORF">ET33_03185</name>
</gene>
<evidence type="ECO:0000313" key="3">
    <source>
        <dbReference type="Proteomes" id="UP000028123"/>
    </source>
</evidence>
<sequence length="220" mass="25639">MEFAISIALSTLETVTIFVLIFVLFRYRKSYRFWAVAGLGIGLAGWSLFIRMVLFLPTLDLIVQLIAMYIFLKFVYRIRWFYAMIMLFFAYGLYLLLQGMILLLIIYGTDYGINDYNDITTNPILILQLVSFLLGLGIAWMVKKKNWGFTFISSHRLRKESWTGVNRSILGSLIGIGMLIPVGVFAAVYGYNNAYSMIMFCIFFFWIYLLLLFFQKDYSE</sequence>
<keyword evidence="1" id="KW-0472">Membrane</keyword>
<dbReference type="OrthoDB" id="2607892at2"/>
<name>A0A081P4W0_9BACL</name>
<protein>
    <submittedName>
        <fullName evidence="2">Uncharacterized protein</fullName>
    </submittedName>
</protein>
<feature type="transmembrane region" description="Helical" evidence="1">
    <location>
        <begin position="6"/>
        <end position="25"/>
    </location>
</feature>
<evidence type="ECO:0000313" key="2">
    <source>
        <dbReference type="EMBL" id="KEQ25733.1"/>
    </source>
</evidence>
<keyword evidence="3" id="KW-1185">Reference proteome</keyword>
<organism evidence="2 3">
    <name type="scientific">Paenibacillus tyrfis</name>
    <dbReference type="NCBI Taxonomy" id="1501230"/>
    <lineage>
        <taxon>Bacteria</taxon>
        <taxon>Bacillati</taxon>
        <taxon>Bacillota</taxon>
        <taxon>Bacilli</taxon>
        <taxon>Bacillales</taxon>
        <taxon>Paenibacillaceae</taxon>
        <taxon>Paenibacillus</taxon>
    </lineage>
</organism>
<dbReference type="Proteomes" id="UP000028123">
    <property type="component" value="Unassembled WGS sequence"/>
</dbReference>
<keyword evidence="1" id="KW-1133">Transmembrane helix</keyword>
<feature type="transmembrane region" description="Helical" evidence="1">
    <location>
        <begin position="124"/>
        <end position="143"/>
    </location>
</feature>
<reference evidence="2 3" key="1">
    <citation type="submission" date="2014-06" db="EMBL/GenBank/DDBJ databases">
        <title>Draft genome sequence of Paenibacillus sp. MSt1.</title>
        <authorList>
            <person name="Aw Y.K."/>
            <person name="Ong K.S."/>
            <person name="Gan H.M."/>
            <person name="Lee S.M."/>
        </authorList>
    </citation>
    <scope>NUCLEOTIDE SEQUENCE [LARGE SCALE GENOMIC DNA]</scope>
    <source>
        <strain evidence="2 3">MSt1</strain>
    </source>
</reference>
<feature type="transmembrane region" description="Helical" evidence="1">
    <location>
        <begin position="88"/>
        <end position="109"/>
    </location>
</feature>
<proteinExistence type="predicted"/>
<dbReference type="EMBL" id="JNVM01000010">
    <property type="protein sequence ID" value="KEQ25733.1"/>
    <property type="molecule type" value="Genomic_DNA"/>
</dbReference>
<feature type="transmembrane region" description="Helical" evidence="1">
    <location>
        <begin position="164"/>
        <end position="188"/>
    </location>
</feature>
<feature type="transmembrane region" description="Helical" evidence="1">
    <location>
        <begin position="194"/>
        <end position="214"/>
    </location>
</feature>
<dbReference type="eggNOG" id="ENOG5030CA3">
    <property type="taxonomic scope" value="Bacteria"/>
</dbReference>
<keyword evidence="1" id="KW-0812">Transmembrane</keyword>
<feature type="transmembrane region" description="Helical" evidence="1">
    <location>
        <begin position="32"/>
        <end position="49"/>
    </location>
</feature>